<dbReference type="OrthoDB" id="434393at2759"/>
<dbReference type="Proteomes" id="UP000239649">
    <property type="component" value="Unassembled WGS sequence"/>
</dbReference>
<reference evidence="7 8" key="1">
    <citation type="journal article" date="2018" name="Plant J.">
        <title>Genome sequences of Chlorella sorokiniana UTEX 1602 and Micractinium conductrix SAG 241.80: implications to maltose excretion by a green alga.</title>
        <authorList>
            <person name="Arriola M.B."/>
            <person name="Velmurugan N."/>
            <person name="Zhang Y."/>
            <person name="Plunkett M.H."/>
            <person name="Hondzo H."/>
            <person name="Barney B.M."/>
        </authorList>
    </citation>
    <scope>NUCLEOTIDE SEQUENCE [LARGE SCALE GENOMIC DNA]</scope>
    <source>
        <strain evidence="7 8">SAG 241.80</strain>
    </source>
</reference>
<dbReference type="EMBL" id="LHPF02000008">
    <property type="protein sequence ID" value="PSC73122.1"/>
    <property type="molecule type" value="Genomic_DNA"/>
</dbReference>
<evidence type="ECO:0000256" key="4">
    <source>
        <dbReference type="ARBA" id="ARBA00022989"/>
    </source>
</evidence>
<accession>A0A2P6VG97</accession>
<keyword evidence="8" id="KW-1185">Reference proteome</keyword>
<name>A0A2P6VG97_9CHLO</name>
<evidence type="ECO:0000313" key="8">
    <source>
        <dbReference type="Proteomes" id="UP000239649"/>
    </source>
</evidence>
<dbReference type="GO" id="GO:0016020">
    <property type="term" value="C:membrane"/>
    <property type="evidence" value="ECO:0007669"/>
    <property type="project" value="UniProtKB-SubCell"/>
</dbReference>
<evidence type="ECO:0000256" key="3">
    <source>
        <dbReference type="ARBA" id="ARBA00022692"/>
    </source>
</evidence>
<evidence type="ECO:0000256" key="1">
    <source>
        <dbReference type="ARBA" id="ARBA00004141"/>
    </source>
</evidence>
<evidence type="ECO:0000313" key="7">
    <source>
        <dbReference type="EMBL" id="PSC73122.1"/>
    </source>
</evidence>
<gene>
    <name evidence="7" type="ORF">C2E20_3698</name>
</gene>
<keyword evidence="5 6" id="KW-0472">Membrane</keyword>
<keyword evidence="4 6" id="KW-1133">Transmembrane helix</keyword>
<keyword evidence="3 6" id="KW-0812">Transmembrane</keyword>
<organism evidence="7 8">
    <name type="scientific">Micractinium conductrix</name>
    <dbReference type="NCBI Taxonomy" id="554055"/>
    <lineage>
        <taxon>Eukaryota</taxon>
        <taxon>Viridiplantae</taxon>
        <taxon>Chlorophyta</taxon>
        <taxon>core chlorophytes</taxon>
        <taxon>Trebouxiophyceae</taxon>
        <taxon>Chlorellales</taxon>
        <taxon>Chlorellaceae</taxon>
        <taxon>Chlorella clade</taxon>
        <taxon>Micractinium</taxon>
    </lineage>
</organism>
<comment type="subcellular location">
    <subcellularLocation>
        <location evidence="1">Membrane</location>
        <topology evidence="1">Multi-pass membrane protein</topology>
    </subcellularLocation>
</comment>
<feature type="transmembrane region" description="Helical" evidence="6">
    <location>
        <begin position="6"/>
        <end position="27"/>
    </location>
</feature>
<comment type="similarity">
    <text evidence="2">Belongs to the cornichon family.</text>
</comment>
<dbReference type="PANTHER" id="PTHR12290">
    <property type="entry name" value="CORNICHON-RELATED"/>
    <property type="match status" value="1"/>
</dbReference>
<comment type="caution">
    <text evidence="7">The sequence shown here is derived from an EMBL/GenBank/DDBJ whole genome shotgun (WGS) entry which is preliminary data.</text>
</comment>
<dbReference type="SMART" id="SM01398">
    <property type="entry name" value="Cornichon"/>
    <property type="match status" value="1"/>
</dbReference>
<evidence type="ECO:0000256" key="6">
    <source>
        <dbReference type="SAM" id="Phobius"/>
    </source>
</evidence>
<protein>
    <submittedName>
        <fullName evidence="7">Cornichon-like protein 1</fullName>
    </submittedName>
</protein>
<evidence type="ECO:0000256" key="2">
    <source>
        <dbReference type="ARBA" id="ARBA00010095"/>
    </source>
</evidence>
<sequence length="159" mass="18129">MPWEVLHWLVAFLLQSALLGCCMYQLIQLSDLEADFLNPHDAARNINRVVLPEYGAQAALTVLLLGTGRWFYGGVHAVLLAYHARQYLRRQHLADVTEIFRQVGERKQRETLKMVFYLLTFIVAIYKFIEVVVVAFLTPAGRKAAAKVLRDAAAAMQRR</sequence>
<dbReference type="Pfam" id="PF03311">
    <property type="entry name" value="Cornichon"/>
    <property type="match status" value="1"/>
</dbReference>
<dbReference type="STRING" id="554055.A0A2P6VG97"/>
<feature type="transmembrane region" description="Helical" evidence="6">
    <location>
        <begin position="115"/>
        <end position="137"/>
    </location>
</feature>
<dbReference type="InterPro" id="IPR003377">
    <property type="entry name" value="Cornichon"/>
</dbReference>
<dbReference type="AlphaFoldDB" id="A0A2P6VG97"/>
<proteinExistence type="inferred from homology"/>
<evidence type="ECO:0000256" key="5">
    <source>
        <dbReference type="ARBA" id="ARBA00023136"/>
    </source>
</evidence>
<dbReference type="GO" id="GO:0016192">
    <property type="term" value="P:vesicle-mediated transport"/>
    <property type="evidence" value="ECO:0007669"/>
    <property type="project" value="InterPro"/>
</dbReference>